<comment type="caution">
    <text evidence="3">The sequence shown here is derived from an EMBL/GenBank/DDBJ whole genome shotgun (WGS) entry which is preliminary data.</text>
</comment>
<reference evidence="4" key="1">
    <citation type="submission" date="2016-05" db="EMBL/GenBank/DDBJ databases">
        <authorList>
            <person name="Liu B."/>
            <person name="Wang J."/>
            <person name="Zhu Y."/>
            <person name="Liu G."/>
            <person name="Chen Q."/>
            <person name="Chen Z."/>
            <person name="Lan J."/>
            <person name="Che J."/>
            <person name="Ge C."/>
            <person name="Shi H."/>
            <person name="Pan Z."/>
            <person name="Liu X."/>
        </authorList>
    </citation>
    <scope>NUCLEOTIDE SEQUENCE [LARGE SCALE GENOMIC DNA]</scope>
    <source>
        <strain evidence="4">FJAT-27215</strain>
    </source>
</reference>
<protein>
    <submittedName>
        <fullName evidence="3">Uncharacterized protein</fullName>
    </submittedName>
</protein>
<accession>A0A1B9B2N6</accession>
<feature type="compositionally biased region" description="Low complexity" evidence="1">
    <location>
        <begin position="28"/>
        <end position="40"/>
    </location>
</feature>
<evidence type="ECO:0000256" key="1">
    <source>
        <dbReference type="SAM" id="MobiDB-lite"/>
    </source>
</evidence>
<feature type="chain" id="PRO_5039080214" evidence="2">
    <location>
        <begin position="22"/>
        <end position="134"/>
    </location>
</feature>
<evidence type="ECO:0000313" key="4">
    <source>
        <dbReference type="Proteomes" id="UP000092578"/>
    </source>
</evidence>
<dbReference type="AlphaFoldDB" id="A0A1B9B2N6"/>
<dbReference type="Proteomes" id="UP000092578">
    <property type="component" value="Unassembled WGS sequence"/>
</dbReference>
<evidence type="ECO:0000256" key="2">
    <source>
        <dbReference type="SAM" id="SignalP"/>
    </source>
</evidence>
<keyword evidence="2" id="KW-0732">Signal</keyword>
<organism evidence="3 4">
    <name type="scientific">Pseudobacillus wudalianchiensis</name>
    <dbReference type="NCBI Taxonomy" id="1743143"/>
    <lineage>
        <taxon>Bacteria</taxon>
        <taxon>Bacillati</taxon>
        <taxon>Bacillota</taxon>
        <taxon>Bacilli</taxon>
        <taxon>Bacillales</taxon>
        <taxon>Bacillaceae</taxon>
        <taxon>Pseudobacillus</taxon>
    </lineage>
</organism>
<feature type="region of interest" description="Disordered" evidence="1">
    <location>
        <begin position="27"/>
        <end position="72"/>
    </location>
</feature>
<evidence type="ECO:0000313" key="3">
    <source>
        <dbReference type="EMBL" id="OCA90296.1"/>
    </source>
</evidence>
<proteinExistence type="predicted"/>
<keyword evidence="4" id="KW-1185">Reference proteome</keyword>
<feature type="signal peptide" evidence="2">
    <location>
        <begin position="1"/>
        <end position="21"/>
    </location>
</feature>
<sequence length="134" mass="14603">MFNKLVFTTLSIALISGAALTANLLAEPSSSDIPSSPKLSAPGDSLANNTDTDSLVPELSDPEESKMTPDISPEILRLRSVGKIYTKHGDYVRVEKQTIFNESEIARNKSQIGDDTKQLILDYGIFLRDDTSSN</sequence>
<gene>
    <name evidence="3" type="ORF">A8F95_21105</name>
</gene>
<dbReference type="EMBL" id="MAYT01000009">
    <property type="protein sequence ID" value="OCA90296.1"/>
    <property type="molecule type" value="Genomic_DNA"/>
</dbReference>
<name>A0A1B9B2N6_9BACI</name>
<dbReference type="RefSeq" id="WP_065409988.1">
    <property type="nucleotide sequence ID" value="NZ_MAYT01000009.1"/>
</dbReference>